<dbReference type="RefSeq" id="WP_200091146.1">
    <property type="nucleotide sequence ID" value="NZ_JADVKH010000011.1"/>
</dbReference>
<comment type="subcellular location">
    <subcellularLocation>
        <location evidence="1">Cytoplasm</location>
    </subcellularLocation>
</comment>
<dbReference type="EMBL" id="JADVKH010000011">
    <property type="protein sequence ID" value="MBJ9686826.1"/>
    <property type="molecule type" value="Genomic_DNA"/>
</dbReference>
<dbReference type="Gene3D" id="3.10.150.10">
    <property type="entry name" value="DNA Polymerase III, subunit A, domain 2"/>
    <property type="match status" value="1"/>
</dbReference>
<evidence type="ECO:0000256" key="6">
    <source>
        <dbReference type="ARBA" id="ARBA00022695"/>
    </source>
</evidence>
<dbReference type="SUPFAM" id="SSF55979">
    <property type="entry name" value="DNA clamp"/>
    <property type="match status" value="1"/>
</dbReference>
<evidence type="ECO:0000256" key="10">
    <source>
        <dbReference type="ARBA" id="ARBA00030988"/>
    </source>
</evidence>
<keyword evidence="5" id="KW-0808">Transferase</keyword>
<evidence type="ECO:0000256" key="2">
    <source>
        <dbReference type="ARBA" id="ARBA00010752"/>
    </source>
</evidence>
<evidence type="ECO:0000256" key="11">
    <source>
        <dbReference type="ARBA" id="ARBA00033276"/>
    </source>
</evidence>
<name>A0ABS1ART5_BURVI</name>
<comment type="caution">
    <text evidence="13">The sequence shown here is derived from an EMBL/GenBank/DDBJ whole genome shotgun (WGS) entry which is preliminary data.</text>
</comment>
<proteinExistence type="inferred from homology"/>
<dbReference type="Pfam" id="PF02767">
    <property type="entry name" value="DNA_pol3_beta_2"/>
    <property type="match status" value="1"/>
</dbReference>
<evidence type="ECO:0000256" key="9">
    <source>
        <dbReference type="ARBA" id="ARBA00023125"/>
    </source>
</evidence>
<dbReference type="PANTHER" id="PTHR30478:SF0">
    <property type="entry name" value="BETA SLIDING CLAMP"/>
    <property type="match status" value="1"/>
</dbReference>
<keyword evidence="6" id="KW-0548">Nucleotidyltransferase</keyword>
<evidence type="ECO:0000256" key="4">
    <source>
        <dbReference type="ARBA" id="ARBA00022490"/>
    </source>
</evidence>
<organism evidence="13 14">
    <name type="scientific">Burkholderia vietnamiensis</name>
    <dbReference type="NCBI Taxonomy" id="60552"/>
    <lineage>
        <taxon>Bacteria</taxon>
        <taxon>Pseudomonadati</taxon>
        <taxon>Pseudomonadota</taxon>
        <taxon>Betaproteobacteria</taxon>
        <taxon>Burkholderiales</taxon>
        <taxon>Burkholderiaceae</taxon>
        <taxon>Burkholderia</taxon>
        <taxon>Burkholderia cepacia complex</taxon>
    </lineage>
</organism>
<evidence type="ECO:0000256" key="3">
    <source>
        <dbReference type="ARBA" id="ARBA00021035"/>
    </source>
</evidence>
<evidence type="ECO:0000313" key="14">
    <source>
        <dbReference type="Proteomes" id="UP000808215"/>
    </source>
</evidence>
<dbReference type="InterPro" id="IPR046938">
    <property type="entry name" value="DNA_clamp_sf"/>
</dbReference>
<dbReference type="Proteomes" id="UP000808215">
    <property type="component" value="Unassembled WGS sequence"/>
</dbReference>
<dbReference type="InterPro" id="IPR001001">
    <property type="entry name" value="DNA_polIII_beta"/>
</dbReference>
<comment type="similarity">
    <text evidence="2">Belongs to the beta sliding clamp family.</text>
</comment>
<protein>
    <recommendedName>
        <fullName evidence="3">Beta sliding clamp</fullName>
    </recommendedName>
    <alternativeName>
        <fullName evidence="11">Beta-clamp processivity factor</fullName>
    </alternativeName>
    <alternativeName>
        <fullName evidence="10">DNA polymerase III beta sliding clamp subunit</fullName>
    </alternativeName>
</protein>
<evidence type="ECO:0000256" key="8">
    <source>
        <dbReference type="ARBA" id="ARBA00022932"/>
    </source>
</evidence>
<evidence type="ECO:0000259" key="12">
    <source>
        <dbReference type="Pfam" id="PF02767"/>
    </source>
</evidence>
<keyword evidence="7" id="KW-0235">DNA replication</keyword>
<accession>A0ABS1ART5</accession>
<keyword evidence="8" id="KW-0239">DNA-directed DNA polymerase</keyword>
<dbReference type="InterPro" id="IPR022637">
    <property type="entry name" value="DNA_polIII_beta_cen"/>
</dbReference>
<sequence>MQTIHFTIAQLKAAQILAATQDIRYYLNGVFIEATPFETRLVATDGHKAGVFRYAVENDVADGTVAEVIIPHEAIDRLKAAKSDMTAVVRLEVDDRQCALCVDAMGARIQFVAVEGRYPDYRRIFPKGMSGVPGQYRADLLMEFAKAAKLLIKKSPAVMPRLTYDGNCARVSFDDYDDFAGVVMGWQIPAASKTRPADTSWI</sequence>
<evidence type="ECO:0000256" key="7">
    <source>
        <dbReference type="ARBA" id="ARBA00022705"/>
    </source>
</evidence>
<keyword evidence="9" id="KW-0238">DNA-binding</keyword>
<keyword evidence="14" id="KW-1185">Reference proteome</keyword>
<gene>
    <name evidence="13" type="ORF">I5589_07000</name>
</gene>
<evidence type="ECO:0000313" key="13">
    <source>
        <dbReference type="EMBL" id="MBJ9686826.1"/>
    </source>
</evidence>
<keyword evidence="4" id="KW-0963">Cytoplasm</keyword>
<feature type="domain" description="DNA polymerase III beta sliding clamp central" evidence="12">
    <location>
        <begin position="12"/>
        <end position="120"/>
    </location>
</feature>
<reference evidence="13 14" key="1">
    <citation type="submission" date="2020-11" db="EMBL/GenBank/DDBJ databases">
        <title>Enhanced detection system for hospital associated transmission using whole genome sequencing surveillance.</title>
        <authorList>
            <person name="Harrison L.H."/>
            <person name="Van Tyne D."/>
            <person name="Marsh J.W."/>
            <person name="Griffith M.P."/>
            <person name="Snyder D.J."/>
            <person name="Cooper V.S."/>
            <person name="Mustapha M."/>
        </authorList>
    </citation>
    <scope>NUCLEOTIDE SEQUENCE [LARGE SCALE GENOMIC DNA]</scope>
    <source>
        <strain evidence="13 14">BC00020</strain>
    </source>
</reference>
<evidence type="ECO:0000256" key="1">
    <source>
        <dbReference type="ARBA" id="ARBA00004496"/>
    </source>
</evidence>
<evidence type="ECO:0000256" key="5">
    <source>
        <dbReference type="ARBA" id="ARBA00022679"/>
    </source>
</evidence>
<dbReference type="PANTHER" id="PTHR30478">
    <property type="entry name" value="DNA POLYMERASE III SUBUNIT BETA"/>
    <property type="match status" value="1"/>
</dbReference>